<evidence type="ECO:0000313" key="2">
    <source>
        <dbReference type="EMBL" id="CAE8652002.1"/>
    </source>
</evidence>
<name>A0A813IKI4_POLGL</name>
<feature type="non-terminal residue" evidence="2">
    <location>
        <position position="1"/>
    </location>
</feature>
<evidence type="ECO:0000313" key="3">
    <source>
        <dbReference type="Proteomes" id="UP000626109"/>
    </source>
</evidence>
<gene>
    <name evidence="2" type="ORF">PGLA2088_LOCUS9400</name>
</gene>
<dbReference type="Proteomes" id="UP000626109">
    <property type="component" value="Unassembled WGS sequence"/>
</dbReference>
<evidence type="ECO:0000256" key="1">
    <source>
        <dbReference type="SAM" id="MobiDB-lite"/>
    </source>
</evidence>
<dbReference type="EMBL" id="CAJNNW010010396">
    <property type="protein sequence ID" value="CAE8652002.1"/>
    <property type="molecule type" value="Genomic_DNA"/>
</dbReference>
<feature type="non-terminal residue" evidence="2">
    <location>
        <position position="81"/>
    </location>
</feature>
<organism evidence="2 3">
    <name type="scientific">Polarella glacialis</name>
    <name type="common">Dinoflagellate</name>
    <dbReference type="NCBI Taxonomy" id="89957"/>
    <lineage>
        <taxon>Eukaryota</taxon>
        <taxon>Sar</taxon>
        <taxon>Alveolata</taxon>
        <taxon>Dinophyceae</taxon>
        <taxon>Suessiales</taxon>
        <taxon>Suessiaceae</taxon>
        <taxon>Polarella</taxon>
    </lineage>
</organism>
<proteinExistence type="predicted"/>
<reference evidence="2" key="1">
    <citation type="submission" date="2021-02" db="EMBL/GenBank/DDBJ databases">
        <authorList>
            <person name="Dougan E. K."/>
            <person name="Rhodes N."/>
            <person name="Thang M."/>
            <person name="Chan C."/>
        </authorList>
    </citation>
    <scope>NUCLEOTIDE SEQUENCE</scope>
</reference>
<sequence length="81" mass="8650">TGMTKQEEPHSFAADAFAALWAAACEEAASCVQRGWRRFAVCRLVKAQVSKLLKSHVVPVAPPGPRPARAASRPGPPSLTR</sequence>
<feature type="region of interest" description="Disordered" evidence="1">
    <location>
        <begin position="60"/>
        <end position="81"/>
    </location>
</feature>
<dbReference type="AlphaFoldDB" id="A0A813IKI4"/>
<protein>
    <submittedName>
        <fullName evidence="2">Uncharacterized protein</fullName>
    </submittedName>
</protein>
<accession>A0A813IKI4</accession>
<comment type="caution">
    <text evidence="2">The sequence shown here is derived from an EMBL/GenBank/DDBJ whole genome shotgun (WGS) entry which is preliminary data.</text>
</comment>